<dbReference type="Proteomes" id="UP001057375">
    <property type="component" value="Unassembled WGS sequence"/>
</dbReference>
<dbReference type="Gene3D" id="3.80.10.10">
    <property type="entry name" value="Ribonuclease Inhibitor"/>
    <property type="match status" value="1"/>
</dbReference>
<feature type="non-terminal residue" evidence="1">
    <location>
        <position position="202"/>
    </location>
</feature>
<name>A0ABQ5KPQ3_9EUKA</name>
<dbReference type="EMBL" id="BQXS01003289">
    <property type="protein sequence ID" value="GKT33936.1"/>
    <property type="molecule type" value="Genomic_DNA"/>
</dbReference>
<proteinExistence type="predicted"/>
<accession>A0ABQ5KPQ3</accession>
<organism evidence="1 2">
    <name type="scientific">Aduncisulcus paluster</name>
    <dbReference type="NCBI Taxonomy" id="2918883"/>
    <lineage>
        <taxon>Eukaryota</taxon>
        <taxon>Metamonada</taxon>
        <taxon>Carpediemonas-like organisms</taxon>
        <taxon>Aduncisulcus</taxon>
    </lineage>
</organism>
<keyword evidence="2" id="KW-1185">Reference proteome</keyword>
<dbReference type="InterPro" id="IPR032675">
    <property type="entry name" value="LRR_dom_sf"/>
</dbReference>
<dbReference type="SUPFAM" id="SSF52058">
    <property type="entry name" value="L domain-like"/>
    <property type="match status" value="1"/>
</dbReference>
<evidence type="ECO:0000313" key="1">
    <source>
        <dbReference type="EMBL" id="GKT33936.1"/>
    </source>
</evidence>
<evidence type="ECO:0000313" key="2">
    <source>
        <dbReference type="Proteomes" id="UP001057375"/>
    </source>
</evidence>
<comment type="caution">
    <text evidence="1">The sequence shown here is derived from an EMBL/GenBank/DDBJ whole genome shotgun (WGS) entry which is preliminary data.</text>
</comment>
<sequence>VTTLSVQNNTSFAPTSTSVFPSSLTSLDISGCTSFAPPSTSVFPSSLTSLDISGCTSITALDVLPTTLTELYINGLEFSNKSNLSGFTSLTTLSANDCGILDSDLFHLYLLPAIQVLSLKNNELTDVSLLFNLKNTLDYLYVNGNRICNISPTDYPASITFGVDNQDDTLCNECPVSSSYPSVDFGSNTICDELWSAKYETN</sequence>
<gene>
    <name evidence="1" type="ORF">ADUPG1_002706</name>
</gene>
<protein>
    <submittedName>
        <fullName evidence="1">Uncharacterized protein</fullName>
    </submittedName>
</protein>
<reference evidence="1" key="1">
    <citation type="submission" date="2022-03" db="EMBL/GenBank/DDBJ databases">
        <title>Draft genome sequence of Aduncisulcus paluster, a free-living microaerophilic Fornicata.</title>
        <authorList>
            <person name="Yuyama I."/>
            <person name="Kume K."/>
            <person name="Tamura T."/>
            <person name="Inagaki Y."/>
            <person name="Hashimoto T."/>
        </authorList>
    </citation>
    <scope>NUCLEOTIDE SEQUENCE</scope>
    <source>
        <strain evidence="1">NY0171</strain>
    </source>
</reference>
<feature type="non-terminal residue" evidence="1">
    <location>
        <position position="1"/>
    </location>
</feature>